<dbReference type="Proteomes" id="UP001300745">
    <property type="component" value="Unassembled WGS sequence"/>
</dbReference>
<dbReference type="Gene3D" id="1.10.10.10">
    <property type="entry name" value="Winged helix-like DNA-binding domain superfamily/Winged helix DNA-binding domain"/>
    <property type="match status" value="1"/>
</dbReference>
<dbReference type="SUPFAM" id="SSF46785">
    <property type="entry name" value="Winged helix' DNA-binding domain"/>
    <property type="match status" value="1"/>
</dbReference>
<reference evidence="5 6" key="1">
    <citation type="submission" date="2022-11" db="EMBL/GenBank/DDBJ databases">
        <title>Mycobacterium sp. nov.</title>
        <authorList>
            <person name="Papic B."/>
            <person name="Spicic S."/>
            <person name="Duvnjak S."/>
        </authorList>
    </citation>
    <scope>NUCLEOTIDE SEQUENCE [LARGE SCALE GENOMIC DNA]</scope>
    <source>
        <strain evidence="5 6">CVI_P4</strain>
    </source>
</reference>
<dbReference type="InterPro" id="IPR000524">
    <property type="entry name" value="Tscrpt_reg_HTH_GntR"/>
</dbReference>
<proteinExistence type="predicted"/>
<dbReference type="Gene3D" id="1.20.120.530">
    <property type="entry name" value="GntR ligand-binding domain-like"/>
    <property type="match status" value="1"/>
</dbReference>
<dbReference type="InterPro" id="IPR036390">
    <property type="entry name" value="WH_DNA-bd_sf"/>
</dbReference>
<dbReference type="Pfam" id="PF00392">
    <property type="entry name" value="GntR"/>
    <property type="match status" value="1"/>
</dbReference>
<evidence type="ECO:0000256" key="1">
    <source>
        <dbReference type="ARBA" id="ARBA00023015"/>
    </source>
</evidence>
<feature type="domain" description="HTH gntR-type" evidence="4">
    <location>
        <begin position="19"/>
        <end position="89"/>
    </location>
</feature>
<gene>
    <name evidence="5" type="ORF">ORI27_31195</name>
</gene>
<dbReference type="SUPFAM" id="SSF48008">
    <property type="entry name" value="GntR ligand-binding domain-like"/>
    <property type="match status" value="1"/>
</dbReference>
<evidence type="ECO:0000313" key="6">
    <source>
        <dbReference type="Proteomes" id="UP001300745"/>
    </source>
</evidence>
<dbReference type="Pfam" id="PF07729">
    <property type="entry name" value="FCD"/>
    <property type="match status" value="1"/>
</dbReference>
<keyword evidence="6" id="KW-1185">Reference proteome</keyword>
<dbReference type="RefSeq" id="WP_266001057.1">
    <property type="nucleotide sequence ID" value="NZ_JAPJDN010000061.1"/>
</dbReference>
<protein>
    <submittedName>
        <fullName evidence="5">FCD domain-containing protein</fullName>
    </submittedName>
</protein>
<name>A0ABT3SPQ1_9MYCO</name>
<evidence type="ECO:0000313" key="5">
    <source>
        <dbReference type="EMBL" id="MCX2941158.1"/>
    </source>
</evidence>
<dbReference type="PANTHER" id="PTHR43537:SF5">
    <property type="entry name" value="UXU OPERON TRANSCRIPTIONAL REGULATOR"/>
    <property type="match status" value="1"/>
</dbReference>
<accession>A0ABT3SPQ1</accession>
<dbReference type="PANTHER" id="PTHR43537">
    <property type="entry name" value="TRANSCRIPTIONAL REGULATOR, GNTR FAMILY"/>
    <property type="match status" value="1"/>
</dbReference>
<keyword evidence="3" id="KW-0804">Transcription</keyword>
<dbReference type="PROSITE" id="PS50949">
    <property type="entry name" value="HTH_GNTR"/>
    <property type="match status" value="1"/>
</dbReference>
<organism evidence="5 6">
    <name type="scientific">Mycobacterium pinniadriaticum</name>
    <dbReference type="NCBI Taxonomy" id="2994102"/>
    <lineage>
        <taxon>Bacteria</taxon>
        <taxon>Bacillati</taxon>
        <taxon>Actinomycetota</taxon>
        <taxon>Actinomycetes</taxon>
        <taxon>Mycobacteriales</taxon>
        <taxon>Mycobacteriaceae</taxon>
        <taxon>Mycobacterium</taxon>
    </lineage>
</organism>
<dbReference type="PRINTS" id="PR00035">
    <property type="entry name" value="HTHGNTR"/>
</dbReference>
<evidence type="ECO:0000256" key="2">
    <source>
        <dbReference type="ARBA" id="ARBA00023125"/>
    </source>
</evidence>
<comment type="caution">
    <text evidence="5">The sequence shown here is derived from an EMBL/GenBank/DDBJ whole genome shotgun (WGS) entry which is preliminary data.</text>
</comment>
<dbReference type="SMART" id="SM00345">
    <property type="entry name" value="HTH_GNTR"/>
    <property type="match status" value="1"/>
</dbReference>
<dbReference type="InterPro" id="IPR011711">
    <property type="entry name" value="GntR_C"/>
</dbReference>
<dbReference type="InterPro" id="IPR008920">
    <property type="entry name" value="TF_FadR/GntR_C"/>
</dbReference>
<keyword evidence="2" id="KW-0238">DNA-binding</keyword>
<dbReference type="EMBL" id="JAPJDO010000061">
    <property type="protein sequence ID" value="MCX2941158.1"/>
    <property type="molecule type" value="Genomic_DNA"/>
</dbReference>
<dbReference type="InterPro" id="IPR036388">
    <property type="entry name" value="WH-like_DNA-bd_sf"/>
</dbReference>
<evidence type="ECO:0000256" key="3">
    <source>
        <dbReference type="ARBA" id="ARBA00023163"/>
    </source>
</evidence>
<keyword evidence="1" id="KW-0805">Transcription regulation</keyword>
<evidence type="ECO:0000259" key="4">
    <source>
        <dbReference type="PROSITE" id="PS50949"/>
    </source>
</evidence>
<dbReference type="CDD" id="cd07377">
    <property type="entry name" value="WHTH_GntR"/>
    <property type="match status" value="1"/>
</dbReference>
<sequence length="260" mass="28590">MAEKVAPTVALIGDVIRPPKAAEMIAASLRRQIVRGDLVEGDPLPPEGTLMQQFSVSRPTLREAFRVLEAESLITISRGARGGARVHTPNGDGAARYAGLVLEYQGATLRDVFDARLVIEPGCVALLALSRTNEDLALLREAAARASAAINDPVKLIREQTEFHALLIELCGNQTLRLLSDMLRHIVDRANWRTVDVDAGSTDNVRANRKGHRAHHRVIDLIEAKDDRGAAELWRKHLKEAEAYILRGPLSEQTVLDLLE</sequence>
<dbReference type="SMART" id="SM00895">
    <property type="entry name" value="FCD"/>
    <property type="match status" value="1"/>
</dbReference>